<evidence type="ECO:0000313" key="3">
    <source>
        <dbReference type="EMBL" id="RHN80224.1"/>
    </source>
</evidence>
<reference evidence="2 5" key="2">
    <citation type="journal article" date="2014" name="BMC Genomics">
        <title>An improved genome release (version Mt4.0) for the model legume Medicago truncatula.</title>
        <authorList>
            <person name="Tang H."/>
            <person name="Krishnakumar V."/>
            <person name="Bidwell S."/>
            <person name="Rosen B."/>
            <person name="Chan A."/>
            <person name="Zhou S."/>
            <person name="Gentzbittel L."/>
            <person name="Childs K.L."/>
            <person name="Yandell M."/>
            <person name="Gundlach H."/>
            <person name="Mayer K.F."/>
            <person name="Schwartz D.C."/>
            <person name="Town C.D."/>
        </authorList>
    </citation>
    <scope>GENOME REANNOTATION</scope>
    <source>
        <strain evidence="4 5">cv. Jemalong A17</strain>
    </source>
</reference>
<dbReference type="Gramene" id="rna4123">
    <property type="protein sequence ID" value="RHN80224.1"/>
    <property type="gene ID" value="gene4123"/>
</dbReference>
<dbReference type="OrthoDB" id="1882119at2759"/>
<dbReference type="Proteomes" id="UP000265566">
    <property type="component" value="Chromosome 1"/>
</dbReference>
<evidence type="ECO:0000313" key="2">
    <source>
        <dbReference type="EMBL" id="AES60961.1"/>
    </source>
</evidence>
<dbReference type="eggNOG" id="ENOG502QSWA">
    <property type="taxonomic scope" value="Eukaryota"/>
</dbReference>
<dbReference type="PANTHER" id="PTHR36786:SF1">
    <property type="entry name" value="2-ISOPROPYLMALATE SYNTHASE"/>
    <property type="match status" value="1"/>
</dbReference>
<organism evidence="2 5">
    <name type="scientific">Medicago truncatula</name>
    <name type="common">Barrel medic</name>
    <name type="synonym">Medicago tribuloides</name>
    <dbReference type="NCBI Taxonomy" id="3880"/>
    <lineage>
        <taxon>Eukaryota</taxon>
        <taxon>Viridiplantae</taxon>
        <taxon>Streptophyta</taxon>
        <taxon>Embryophyta</taxon>
        <taxon>Tracheophyta</taxon>
        <taxon>Spermatophyta</taxon>
        <taxon>Magnoliopsida</taxon>
        <taxon>eudicotyledons</taxon>
        <taxon>Gunneridae</taxon>
        <taxon>Pentapetalae</taxon>
        <taxon>rosids</taxon>
        <taxon>fabids</taxon>
        <taxon>Fabales</taxon>
        <taxon>Fabaceae</taxon>
        <taxon>Papilionoideae</taxon>
        <taxon>50 kb inversion clade</taxon>
        <taxon>NPAAA clade</taxon>
        <taxon>Hologalegina</taxon>
        <taxon>IRL clade</taxon>
        <taxon>Trifolieae</taxon>
        <taxon>Medicago</taxon>
    </lineage>
</organism>
<name>G7I2M3_MEDTR</name>
<dbReference type="Proteomes" id="UP000002051">
    <property type="component" value="Unassembled WGS sequence"/>
</dbReference>
<dbReference type="InterPro" id="IPR056714">
    <property type="entry name" value="DUF7812"/>
</dbReference>
<protein>
    <recommendedName>
        <fullName evidence="1">DUF7812 domain-containing protein</fullName>
    </recommendedName>
</protein>
<dbReference type="EMBL" id="PSQE01000001">
    <property type="protein sequence ID" value="RHN80224.1"/>
    <property type="molecule type" value="Genomic_DNA"/>
</dbReference>
<sequence length="674" mass="76430">MDETTTATTTTTTTVTTTTNPILKDTTTLCETLFNQLNAKFEEFFSHLPLHHHENLSGPLPPPDSRLSPLVEHLSLILRRSLVVLTLPFSDQEFLINKCRFILSILKSLLSADITQLSDGTTVLLLRNFLSHVQFQLSDSYRPFLCTVLEVFADELLRHQSLRMHLMMADLAASSNSEKMFVCRSTHCDIASVLEVISAHFILSVSNEKAFENFISRLCLHCDKDFRFPQLGLEPAMALLLDPIVYSAPKIFQAHVISLVYEVIGSSLSSENLSQDVGFYLMAFHKSVSLYSIHVASLHMDGFYIEPNCDYDVSLFKKGHPTFESYIQERTSNRLNQVLSKSNNSLDSSQCKMSSKTKADLLAEYIKYMKGRQYIFADSCRDKATSFLHYIIHRTFSQDAAGDVLYVKQNTSAEDISLLASILKLMSVSLLLAIKCLSNSGVSRCLKTMGSSSVCDEYDFLISIINPFQQLQFCLPIQTSLYDMMKNPQSNYKVSKSMLVHFSGLLSLSFYNGFDVLARGCISVMISLMSMFIFEEGDLVDLGSLRGLPLQSCSSEISFYKSGEGARKKSSVYKIAAEFNRIRTRNLRKGCIVADGSEEICNGELYLDCTLSKNVPDYDELADFIVCREEKDYSSWLNKRQIYRRQKFHKIRGSKKFKKEGVWKSLRLRKLVRF</sequence>
<evidence type="ECO:0000313" key="5">
    <source>
        <dbReference type="Proteomes" id="UP000002051"/>
    </source>
</evidence>
<dbReference type="STRING" id="3880.G7I2M3"/>
<reference evidence="4" key="3">
    <citation type="submission" date="2015-04" db="UniProtKB">
        <authorList>
            <consortium name="EnsemblPlants"/>
        </authorList>
    </citation>
    <scope>IDENTIFICATION</scope>
    <source>
        <strain evidence="4">cv. Jemalong A17</strain>
    </source>
</reference>
<dbReference type="AlphaFoldDB" id="G7I2M3"/>
<keyword evidence="5" id="KW-1185">Reference proteome</keyword>
<dbReference type="EMBL" id="CM001217">
    <property type="protein sequence ID" value="AES60961.1"/>
    <property type="molecule type" value="Genomic_DNA"/>
</dbReference>
<dbReference type="HOGENOM" id="CLU_024355_0_0_1"/>
<dbReference type="Pfam" id="PF25104">
    <property type="entry name" value="DUF7812"/>
    <property type="match status" value="1"/>
</dbReference>
<evidence type="ECO:0000313" key="4">
    <source>
        <dbReference type="EnsemblPlants" id="AES60961"/>
    </source>
</evidence>
<proteinExistence type="predicted"/>
<dbReference type="PaxDb" id="3880-AES60961"/>
<gene>
    <name evidence="4" type="primary">11423132</name>
    <name evidence="2" type="ordered locus">MTR_1g072850</name>
    <name evidence="3" type="ORF">MtrunA17_Chr1g0185941</name>
</gene>
<evidence type="ECO:0000259" key="1">
    <source>
        <dbReference type="Pfam" id="PF25104"/>
    </source>
</evidence>
<dbReference type="PANTHER" id="PTHR36786">
    <property type="entry name" value="2-ISOPROPYLMALATE SYNTHASE"/>
    <property type="match status" value="1"/>
</dbReference>
<dbReference type="KEGG" id="mtr:11423132"/>
<feature type="domain" description="DUF7812" evidence="1">
    <location>
        <begin position="76"/>
        <end position="542"/>
    </location>
</feature>
<reference evidence="3" key="4">
    <citation type="journal article" date="2018" name="Nat. Plants">
        <title>Whole-genome landscape of Medicago truncatula symbiotic genes.</title>
        <authorList>
            <person name="Pecrix Y."/>
            <person name="Gamas P."/>
            <person name="Carrere S."/>
        </authorList>
    </citation>
    <scope>NUCLEOTIDE SEQUENCE</scope>
    <source>
        <tissue evidence="3">Leaves</tissue>
    </source>
</reference>
<accession>G7I2M3</accession>
<dbReference type="EnsemblPlants" id="AES60961">
    <property type="protein sequence ID" value="AES60961"/>
    <property type="gene ID" value="MTR_1g072850"/>
</dbReference>
<dbReference type="OMA" id="MMMANLC"/>
<reference evidence="2 5" key="1">
    <citation type="journal article" date="2011" name="Nature">
        <title>The Medicago genome provides insight into the evolution of rhizobial symbioses.</title>
        <authorList>
            <person name="Young N.D."/>
            <person name="Debelle F."/>
            <person name="Oldroyd G.E."/>
            <person name="Geurts R."/>
            <person name="Cannon S.B."/>
            <person name="Udvardi M.K."/>
            <person name="Benedito V.A."/>
            <person name="Mayer K.F."/>
            <person name="Gouzy J."/>
            <person name="Schoof H."/>
            <person name="Van de Peer Y."/>
            <person name="Proost S."/>
            <person name="Cook D.R."/>
            <person name="Meyers B.C."/>
            <person name="Spannagl M."/>
            <person name="Cheung F."/>
            <person name="De Mita S."/>
            <person name="Krishnakumar V."/>
            <person name="Gundlach H."/>
            <person name="Zhou S."/>
            <person name="Mudge J."/>
            <person name="Bharti A.K."/>
            <person name="Murray J.D."/>
            <person name="Naoumkina M.A."/>
            <person name="Rosen B."/>
            <person name="Silverstein K.A."/>
            <person name="Tang H."/>
            <person name="Rombauts S."/>
            <person name="Zhao P.X."/>
            <person name="Zhou P."/>
            <person name="Barbe V."/>
            <person name="Bardou P."/>
            <person name="Bechner M."/>
            <person name="Bellec A."/>
            <person name="Berger A."/>
            <person name="Berges H."/>
            <person name="Bidwell S."/>
            <person name="Bisseling T."/>
            <person name="Choisne N."/>
            <person name="Couloux A."/>
            <person name="Denny R."/>
            <person name="Deshpande S."/>
            <person name="Dai X."/>
            <person name="Doyle J.J."/>
            <person name="Dudez A.M."/>
            <person name="Farmer A.D."/>
            <person name="Fouteau S."/>
            <person name="Franken C."/>
            <person name="Gibelin C."/>
            <person name="Gish J."/>
            <person name="Goldstein S."/>
            <person name="Gonzalez A.J."/>
            <person name="Green P.J."/>
            <person name="Hallab A."/>
            <person name="Hartog M."/>
            <person name="Hua A."/>
            <person name="Humphray S.J."/>
            <person name="Jeong D.H."/>
            <person name="Jing Y."/>
            <person name="Jocker A."/>
            <person name="Kenton S.M."/>
            <person name="Kim D.J."/>
            <person name="Klee K."/>
            <person name="Lai H."/>
            <person name="Lang C."/>
            <person name="Lin S."/>
            <person name="Macmil S.L."/>
            <person name="Magdelenat G."/>
            <person name="Matthews L."/>
            <person name="McCorrison J."/>
            <person name="Monaghan E.L."/>
            <person name="Mun J.H."/>
            <person name="Najar F.Z."/>
            <person name="Nicholson C."/>
            <person name="Noirot C."/>
            <person name="O'Bleness M."/>
            <person name="Paule C.R."/>
            <person name="Poulain J."/>
            <person name="Prion F."/>
            <person name="Qin B."/>
            <person name="Qu C."/>
            <person name="Retzel E.F."/>
            <person name="Riddle C."/>
            <person name="Sallet E."/>
            <person name="Samain S."/>
            <person name="Samson N."/>
            <person name="Sanders I."/>
            <person name="Saurat O."/>
            <person name="Scarpelli C."/>
            <person name="Schiex T."/>
            <person name="Segurens B."/>
            <person name="Severin A.J."/>
            <person name="Sherrier D.J."/>
            <person name="Shi R."/>
            <person name="Sims S."/>
            <person name="Singer S.R."/>
            <person name="Sinharoy S."/>
            <person name="Sterck L."/>
            <person name="Viollet A."/>
            <person name="Wang B.B."/>
            <person name="Wang K."/>
            <person name="Wang M."/>
            <person name="Wang X."/>
            <person name="Warfsmann J."/>
            <person name="Weissenbach J."/>
            <person name="White D.D."/>
            <person name="White J.D."/>
            <person name="Wiley G.B."/>
            <person name="Wincker P."/>
            <person name="Xing Y."/>
            <person name="Yang L."/>
            <person name="Yao Z."/>
            <person name="Ying F."/>
            <person name="Zhai J."/>
            <person name="Zhou L."/>
            <person name="Zuber A."/>
            <person name="Denarie J."/>
            <person name="Dixon R.A."/>
            <person name="May G.D."/>
            <person name="Schwartz D.C."/>
            <person name="Rogers J."/>
            <person name="Quetier F."/>
            <person name="Town C.D."/>
            <person name="Roe B.A."/>
        </authorList>
    </citation>
    <scope>NUCLEOTIDE SEQUENCE [LARGE SCALE GENOMIC DNA]</scope>
    <source>
        <strain evidence="2">A17</strain>
        <strain evidence="4 5">cv. Jemalong A17</strain>
    </source>
</reference>